<dbReference type="EMBL" id="MG702567">
    <property type="protein sequence ID" value="AUO15278.1"/>
    <property type="molecule type" value="Genomic_DNA"/>
</dbReference>
<reference evidence="1" key="2">
    <citation type="journal article" date="2018" name="Genome Announc.">
        <title>First Report of a Complete Genome Sequence of White spot syndrome virus from India.</title>
        <authorList>
            <person name="Vinaya Kumar K."/>
            <person name="Shekhar M.S."/>
            <person name="Otta S.K."/>
            <person name="Karthic K."/>
            <person name="Ashok Kumar J."/>
            <person name="Gopikrishna G."/>
            <person name="Vijayan K.K."/>
        </authorList>
    </citation>
    <scope>NUCLEOTIDE SEQUENCE</scope>
    <source>
        <strain evidence="1">IN_AP4RU</strain>
    </source>
</reference>
<proteinExistence type="predicted"/>
<sequence>MDMAVNFAAQSLEKSMSEALTNNANMNPSNVLEGGSL</sequence>
<accession>A0A2I6SCK4</accession>
<protein>
    <submittedName>
        <fullName evidence="1">WSSV548</fullName>
    </submittedName>
</protein>
<organism evidence="1">
    <name type="scientific">White spot syndrome virus</name>
    <dbReference type="NCBI Taxonomy" id="342409"/>
    <lineage>
        <taxon>Viruses</taxon>
        <taxon>Viruses incertae sedis</taxon>
        <taxon>Naldaviricetes</taxon>
        <taxon>Nimaviridae</taxon>
        <taxon>Whispovirus</taxon>
    </lineage>
</organism>
<name>A0A2I6SCK4_9VIRU</name>
<evidence type="ECO:0000313" key="1">
    <source>
        <dbReference type="EMBL" id="AUO15278.1"/>
    </source>
</evidence>
<dbReference type="Proteomes" id="UP000267352">
    <property type="component" value="Segment"/>
</dbReference>
<reference evidence="1" key="1">
    <citation type="submission" date="2017-12" db="EMBL/GenBank/DDBJ databases">
        <authorList>
            <person name="Katneni V.K."/>
            <person name="Shekhar M.S."/>
            <person name="Otta S.K."/>
            <person name="Karthic K."/>
            <person name="Jangam A.K."/>
            <person name="Gopikrishna G."/>
            <person name="Vijayan K.K."/>
        </authorList>
    </citation>
    <scope>NUCLEOTIDE SEQUENCE [LARGE SCALE GENOMIC DNA]</scope>
    <source>
        <strain evidence="1">IN_AP4RU</strain>
    </source>
</reference>